<dbReference type="EMBL" id="JALBCA010000002">
    <property type="protein sequence ID" value="KAI2393469.1"/>
    <property type="molecule type" value="Genomic_DNA"/>
</dbReference>
<protein>
    <submittedName>
        <fullName evidence="1">Uncharacterized protein</fullName>
    </submittedName>
</protein>
<evidence type="ECO:0000313" key="1">
    <source>
        <dbReference type="EMBL" id="KAI2393469.1"/>
    </source>
</evidence>
<name>A0ACB8V7T2_9EURO</name>
<reference evidence="1" key="1">
    <citation type="journal article" date="2022" name="bioRxiv">
        <title>Population genetic analysis of Ophidiomyces ophidiicola, the causative agent of snake fungal disease, indicates recent introductions to the USA.</title>
        <authorList>
            <person name="Ladner J.T."/>
            <person name="Palmer J.M."/>
            <person name="Ettinger C.L."/>
            <person name="Stajich J.E."/>
            <person name="Farrell T.M."/>
            <person name="Glorioso B.M."/>
            <person name="Lawson B."/>
            <person name="Price S.J."/>
            <person name="Stengle A.G."/>
            <person name="Grear D.A."/>
            <person name="Lorch J.M."/>
        </authorList>
    </citation>
    <scope>NUCLEOTIDE SEQUENCE</scope>
    <source>
        <strain evidence="1">NWHC 24266-5</strain>
    </source>
</reference>
<proteinExistence type="predicted"/>
<comment type="caution">
    <text evidence="1">The sequence shown here is derived from an EMBL/GenBank/DDBJ whole genome shotgun (WGS) entry which is preliminary data.</text>
</comment>
<organism evidence="1">
    <name type="scientific">Ophidiomyces ophidiicola</name>
    <dbReference type="NCBI Taxonomy" id="1387563"/>
    <lineage>
        <taxon>Eukaryota</taxon>
        <taxon>Fungi</taxon>
        <taxon>Dikarya</taxon>
        <taxon>Ascomycota</taxon>
        <taxon>Pezizomycotina</taxon>
        <taxon>Eurotiomycetes</taxon>
        <taxon>Eurotiomycetidae</taxon>
        <taxon>Onygenales</taxon>
        <taxon>Onygenaceae</taxon>
        <taxon>Ophidiomyces</taxon>
    </lineage>
</organism>
<accession>A0ACB8V7T2</accession>
<sequence>MNDYRVSKEQVPNRLYYVHHARSQANTTDGIKAQDPTFFHAHNHALYSYKESVEDHMNWTCRKPSPYISLLVNKEHAENFARLMSRKTGIPSQVFHINGKKLNTSYVFEVRHLRKALCLSLRPSALTDSEFLALHRVPEKAIIRKIVM</sequence>
<gene>
    <name evidence="1" type="ORF">LOY88_000069</name>
</gene>